<reference evidence="2 3" key="1">
    <citation type="journal article" date="2010" name="BMC Genomics">
        <title>Genome analysis and comparative genomics of a Giardia intestinalis assemblage E isolate.</title>
        <authorList>
            <person name="Jerlstrom-Hultqvist J."/>
            <person name="Franzen O."/>
            <person name="Ankarklev J."/>
            <person name="Xu F."/>
            <person name="Nohynkova E."/>
            <person name="Andersson J.O."/>
            <person name="Svard S.G."/>
            <person name="Andersson B."/>
        </authorList>
    </citation>
    <scope>NUCLEOTIDE SEQUENCE [LARGE SCALE GENOMIC DNA]</scope>
    <source>
        <strain evidence="2 3">P15</strain>
    </source>
</reference>
<feature type="compositionally biased region" description="Low complexity" evidence="1">
    <location>
        <begin position="251"/>
        <end position="263"/>
    </location>
</feature>
<protein>
    <submittedName>
        <fullName evidence="2">Uncharacterized protein</fullName>
    </submittedName>
</protein>
<dbReference type="OMA" id="TTAHPEN"/>
<feature type="region of interest" description="Disordered" evidence="1">
    <location>
        <begin position="205"/>
        <end position="287"/>
    </location>
</feature>
<name>E1F757_GIAIA</name>
<dbReference type="Proteomes" id="UP000008974">
    <property type="component" value="Unassembled WGS sequence"/>
</dbReference>
<evidence type="ECO:0000313" key="2">
    <source>
        <dbReference type="EMBL" id="EFO61729.1"/>
    </source>
</evidence>
<dbReference type="VEuPathDB" id="GiardiaDB:GLP15_2230"/>
<proteinExistence type="predicted"/>
<sequence length="668" mass="74864">MKKQYLRQGTVAVNWLQLYRLDFPSILASDATDELTKVSTQLLYGDFRSLSDPQYHAYCYAALQALQMYGQYLAGIYHEQAEKLTEAQNFYLKAEAAPETLKKRLEEYQAENKHLKEVVRNITQMNASLLKRFVYLRDQFNSVVPLLQMLPKCRCGKTFISKDTLLHHMKISHPHWPIPPEYEERYFSTSQRPKRTTKARLVESARNYQHSDSDDNDETDDESQNSDLEPIKKVKTSHRTSKRSKQQTHLAASPAPRSYSSSSKFNSMHGKNLENPYEPPRSYSSHVPQSQVINTRFDNSSVLPAAHAVSYPKENGQVQYIISRDTLPGQAVASESIHNNPNNADIEALIERAIARSLSAYKTTCQPTSYAANDNQKGAPLPLPPVMASYGPPYLGSQVGEQQTLVYQPEDYEICPTSKTELKSPIGFRQAAEPTTDITRTAHIENSPKAASSVKPPLYTSVPNYVSSQLGSESLQSLHERDPFLGQANVSLQHQMDSVSNAMPSNPTILQATAPVVTLNPSATFVHPPDNIISPLCINQQVDQSNQGPQAHAPVVSNQISRESTLFAEDPEPQPDTSATENIGRINDTLTEHVRENWPELFQKPEALPYNLDLTEPEILRRISVLNRSINNAVAANNLMHSSLSGYHSSLSTYEEYGSTINDLSHRL</sequence>
<dbReference type="OrthoDB" id="10258420at2759"/>
<accession>E1F757</accession>
<feature type="compositionally biased region" description="Acidic residues" evidence="1">
    <location>
        <begin position="214"/>
        <end position="224"/>
    </location>
</feature>
<dbReference type="AlphaFoldDB" id="E1F757"/>
<gene>
    <name evidence="2" type="ORF">GLP15_2230</name>
</gene>
<organism evidence="2 3">
    <name type="scientific">Giardia intestinalis (strain P15)</name>
    <name type="common">Giardia lamblia</name>
    <dbReference type="NCBI Taxonomy" id="658858"/>
    <lineage>
        <taxon>Eukaryota</taxon>
        <taxon>Metamonada</taxon>
        <taxon>Diplomonadida</taxon>
        <taxon>Hexamitidae</taxon>
        <taxon>Giardiinae</taxon>
        <taxon>Giardia</taxon>
    </lineage>
</organism>
<evidence type="ECO:0000313" key="3">
    <source>
        <dbReference type="Proteomes" id="UP000008974"/>
    </source>
</evidence>
<evidence type="ECO:0000256" key="1">
    <source>
        <dbReference type="SAM" id="MobiDB-lite"/>
    </source>
</evidence>
<dbReference type="EMBL" id="ACVC01000211">
    <property type="protein sequence ID" value="EFO61729.1"/>
    <property type="molecule type" value="Genomic_DNA"/>
</dbReference>
<comment type="caution">
    <text evidence="2">The sequence shown here is derived from an EMBL/GenBank/DDBJ whole genome shotgun (WGS) entry which is preliminary data.</text>
</comment>
<feature type="compositionally biased region" description="Basic residues" evidence="1">
    <location>
        <begin position="233"/>
        <end position="246"/>
    </location>
</feature>